<dbReference type="EMBL" id="ML734968">
    <property type="protein sequence ID" value="KAB8205817.1"/>
    <property type="molecule type" value="Genomic_DNA"/>
</dbReference>
<evidence type="ECO:0000313" key="2">
    <source>
        <dbReference type="Proteomes" id="UP000326532"/>
    </source>
</evidence>
<dbReference type="VEuPathDB" id="FungiDB:BDV34DRAFT_195261"/>
<accession>A0A5N6DLB8</accession>
<organism evidence="1 2">
    <name type="scientific">Aspergillus parasiticus</name>
    <dbReference type="NCBI Taxonomy" id="5067"/>
    <lineage>
        <taxon>Eukaryota</taxon>
        <taxon>Fungi</taxon>
        <taxon>Dikarya</taxon>
        <taxon>Ascomycota</taxon>
        <taxon>Pezizomycotina</taxon>
        <taxon>Eurotiomycetes</taxon>
        <taxon>Eurotiomycetidae</taxon>
        <taxon>Eurotiales</taxon>
        <taxon>Aspergillaceae</taxon>
        <taxon>Aspergillus</taxon>
        <taxon>Aspergillus subgen. Circumdati</taxon>
    </lineage>
</organism>
<gene>
    <name evidence="1" type="ORF">BDV34DRAFT_195261</name>
</gene>
<protein>
    <submittedName>
        <fullName evidence="1">Uncharacterized protein</fullName>
    </submittedName>
</protein>
<sequence>MIHLLLPYPRPAGYAVPGLPFESQYTWLLRPTIAMLLPQSVYLKNQRSPGT</sequence>
<dbReference type="AlphaFoldDB" id="A0A5N6DLB8"/>
<reference evidence="1 2" key="1">
    <citation type="submission" date="2019-04" db="EMBL/GenBank/DDBJ databases">
        <title>Fungal friends and foes A comparative genomics study of 23 Aspergillus species from section Flavi.</title>
        <authorList>
            <consortium name="DOE Joint Genome Institute"/>
            <person name="Kjaerbolling I."/>
            <person name="Vesth T.C."/>
            <person name="Frisvad J.C."/>
            <person name="Nybo J.L."/>
            <person name="Theobald S."/>
            <person name="Kildgaard S."/>
            <person name="Petersen T.I."/>
            <person name="Kuo A."/>
            <person name="Sato A."/>
            <person name="Lyhne E.K."/>
            <person name="Kogle M.E."/>
            <person name="Wiebenga A."/>
            <person name="Kun R.S."/>
            <person name="Lubbers R.J."/>
            <person name="Makela M.R."/>
            <person name="Barry K."/>
            <person name="Chovatia M."/>
            <person name="Clum A."/>
            <person name="Daum C."/>
            <person name="Haridas S."/>
            <person name="He G."/>
            <person name="LaButti K."/>
            <person name="Lipzen A."/>
            <person name="Mondo S."/>
            <person name="Pangilinan J."/>
            <person name="Riley R."/>
            <person name="Salamov A."/>
            <person name="Simmons B.A."/>
            <person name="Magnuson J.K."/>
            <person name="Henrissat B."/>
            <person name="Mortensen U.H."/>
            <person name="Larsen T.O."/>
            <person name="De vries R.P."/>
            <person name="Grigoriev I.V."/>
            <person name="Machida M."/>
            <person name="Baker S.E."/>
            <person name="Andersen M.R."/>
        </authorList>
    </citation>
    <scope>NUCLEOTIDE SEQUENCE [LARGE SCALE GENOMIC DNA]</scope>
    <source>
        <strain evidence="1 2">CBS 117618</strain>
    </source>
</reference>
<evidence type="ECO:0000313" key="1">
    <source>
        <dbReference type="EMBL" id="KAB8205817.1"/>
    </source>
</evidence>
<keyword evidence="2" id="KW-1185">Reference proteome</keyword>
<name>A0A5N6DLB8_ASPPA</name>
<dbReference type="Proteomes" id="UP000326532">
    <property type="component" value="Unassembled WGS sequence"/>
</dbReference>
<proteinExistence type="predicted"/>